<keyword evidence="1" id="KW-0862">Zinc</keyword>
<dbReference type="PANTHER" id="PTHR35391">
    <property type="entry name" value="C2H2-TYPE DOMAIN-CONTAINING PROTEIN-RELATED"/>
    <property type="match status" value="1"/>
</dbReference>
<evidence type="ECO:0000259" key="3">
    <source>
        <dbReference type="PROSITE" id="PS50157"/>
    </source>
</evidence>
<dbReference type="PROSITE" id="PS50157">
    <property type="entry name" value="ZINC_FINGER_C2H2_2"/>
    <property type="match status" value="2"/>
</dbReference>
<evidence type="ECO:0000256" key="1">
    <source>
        <dbReference type="PROSITE-ProRule" id="PRU00042"/>
    </source>
</evidence>
<dbReference type="InterPro" id="IPR036236">
    <property type="entry name" value="Znf_C2H2_sf"/>
</dbReference>
<proteinExistence type="predicted"/>
<name>A0AB34FVY6_9HYPO</name>
<sequence>MKSQGEHRKHMQRHLKAHKCPYPSCAKGQRGFSTSNDLVRHKSKGPKIWPRADNFRSHLRRTHKIELNADDDHTCYIYHAPEQRNDLKGVGSVVGAVEPARPLCLQDSPILLDQSSALDQPFREDHLKSIQESSMVIDPSIFQNPPLVGPPIVSIADDEDGLAESLDMNGMETESIGGYDLRTSPAYDLDSPEQTREECPDDDDAGTPAPTPLRPLEHPSPRPERDGLSSDGFGSSECTQPGLEDQRADLALPQQGGRGSDFSTIVELLKAKTHGAGRNKAEIISLLNAVPTEDLQTALRARGQETGDTCQTDDDSSNRAECNDCGKTFSRLCELKKHIKRHQKPYGCTFKQCSKRFGSKNDWKRHESSQHYELETWNCDKPGCNKTCQRRESFKSHLQKDHGIKGAEEIDEMLEKCRMGRHCGPRFWCGFCVEVIEITATERGGNSWTKRCDHIDNHLFGKEKLKKMDISEWKHQEDEQEDMSKEIDILATPERRADAPVSGRKRKSSADIDERPFKKPTGDETYMWRCCFCNATMNFKTSPGCVECGHARCASNCVVELVEPSDGQLADMEADVAAAGDDAPRT</sequence>
<protein>
    <submittedName>
        <fullName evidence="4">Transcription factor Zn, C2H2</fullName>
    </submittedName>
</protein>
<dbReference type="Gene3D" id="3.30.160.60">
    <property type="entry name" value="Classic Zinc Finger"/>
    <property type="match status" value="2"/>
</dbReference>
<reference evidence="4" key="1">
    <citation type="submission" date="2023-01" db="EMBL/GenBank/DDBJ databases">
        <title>The growth and conidiation of Purpureocillium lavendulum are regulated by nitrogen source and histone H3K14 acetylation.</title>
        <authorList>
            <person name="Tang P."/>
            <person name="Han J."/>
            <person name="Zhang C."/>
            <person name="Tang P."/>
            <person name="Qi F."/>
            <person name="Zhang K."/>
            <person name="Liang L."/>
        </authorList>
    </citation>
    <scope>NUCLEOTIDE SEQUENCE</scope>
    <source>
        <strain evidence="4">YMF1.00683</strain>
    </source>
</reference>
<feature type="region of interest" description="Disordered" evidence="2">
    <location>
        <begin position="494"/>
        <end position="518"/>
    </location>
</feature>
<feature type="region of interest" description="Disordered" evidence="2">
    <location>
        <begin position="173"/>
        <end position="241"/>
    </location>
</feature>
<dbReference type="GO" id="GO:0008270">
    <property type="term" value="F:zinc ion binding"/>
    <property type="evidence" value="ECO:0007669"/>
    <property type="project" value="UniProtKB-KW"/>
</dbReference>
<dbReference type="SMART" id="SM00355">
    <property type="entry name" value="ZnF_C2H2"/>
    <property type="match status" value="4"/>
</dbReference>
<dbReference type="SUPFAM" id="SSF57667">
    <property type="entry name" value="beta-beta-alpha zinc fingers"/>
    <property type="match status" value="1"/>
</dbReference>
<organism evidence="4 5">
    <name type="scientific">Purpureocillium lavendulum</name>
    <dbReference type="NCBI Taxonomy" id="1247861"/>
    <lineage>
        <taxon>Eukaryota</taxon>
        <taxon>Fungi</taxon>
        <taxon>Dikarya</taxon>
        <taxon>Ascomycota</taxon>
        <taxon>Pezizomycotina</taxon>
        <taxon>Sordariomycetes</taxon>
        <taxon>Hypocreomycetidae</taxon>
        <taxon>Hypocreales</taxon>
        <taxon>Ophiocordycipitaceae</taxon>
        <taxon>Purpureocillium</taxon>
    </lineage>
</organism>
<dbReference type="PANTHER" id="PTHR35391:SF3">
    <property type="entry name" value="FINGER DOMAIN PROTEIN, PUTATIVE (AFU_ORTHOLOGUE AFUA_8G04300)-RELATED"/>
    <property type="match status" value="1"/>
</dbReference>
<gene>
    <name evidence="4" type="ORF">O9K51_04437</name>
</gene>
<dbReference type="InterPro" id="IPR013087">
    <property type="entry name" value="Znf_C2H2_type"/>
</dbReference>
<comment type="caution">
    <text evidence="4">The sequence shown here is derived from an EMBL/GenBank/DDBJ whole genome shotgun (WGS) entry which is preliminary data.</text>
</comment>
<keyword evidence="1" id="KW-0863">Zinc-finger</keyword>
<feature type="domain" description="C2H2-type" evidence="3">
    <location>
        <begin position="346"/>
        <end position="376"/>
    </location>
</feature>
<feature type="domain" description="C2H2-type" evidence="3">
    <location>
        <begin position="320"/>
        <end position="347"/>
    </location>
</feature>
<dbReference type="AlphaFoldDB" id="A0AB34FVY6"/>
<evidence type="ECO:0000256" key="2">
    <source>
        <dbReference type="SAM" id="MobiDB-lite"/>
    </source>
</evidence>
<keyword evidence="1" id="KW-0479">Metal-binding</keyword>
<accession>A0AB34FVY6</accession>
<keyword evidence="5" id="KW-1185">Reference proteome</keyword>
<dbReference type="PROSITE" id="PS00028">
    <property type="entry name" value="ZINC_FINGER_C2H2_1"/>
    <property type="match status" value="3"/>
</dbReference>
<dbReference type="Proteomes" id="UP001163105">
    <property type="component" value="Unassembled WGS sequence"/>
</dbReference>
<evidence type="ECO:0000313" key="5">
    <source>
        <dbReference type="Proteomes" id="UP001163105"/>
    </source>
</evidence>
<dbReference type="EMBL" id="JAQHRD010000003">
    <property type="protein sequence ID" value="KAJ6443258.1"/>
    <property type="molecule type" value="Genomic_DNA"/>
</dbReference>
<feature type="compositionally biased region" description="Basic and acidic residues" evidence="2">
    <location>
        <begin position="508"/>
        <end position="518"/>
    </location>
</feature>
<evidence type="ECO:0000313" key="4">
    <source>
        <dbReference type="EMBL" id="KAJ6443258.1"/>
    </source>
</evidence>
<feature type="compositionally biased region" description="Basic and acidic residues" evidence="2">
    <location>
        <begin position="215"/>
        <end position="228"/>
    </location>
</feature>